<evidence type="ECO:0000313" key="2">
    <source>
        <dbReference type="Proteomes" id="UP000251993"/>
    </source>
</evidence>
<evidence type="ECO:0008006" key="3">
    <source>
        <dbReference type="Google" id="ProtNLM"/>
    </source>
</evidence>
<sequence length="68" mass="8286">MATMLEFIKTVLVKVSFDKKLFEKELRKALKVLLPEDVKRLKTWCYEHFNEKYHVVLNQYFSRHQLAL</sequence>
<gene>
    <name evidence="1" type="ORF">DR864_16055</name>
</gene>
<dbReference type="RefSeq" id="WP_114067939.1">
    <property type="nucleotide sequence ID" value="NZ_CP030850.1"/>
</dbReference>
<dbReference type="AlphaFoldDB" id="A0A344TKI5"/>
<dbReference type="Proteomes" id="UP000251993">
    <property type="component" value="Chromosome"/>
</dbReference>
<accession>A0A344TKI5</accession>
<keyword evidence="2" id="KW-1185">Reference proteome</keyword>
<evidence type="ECO:0000313" key="1">
    <source>
        <dbReference type="EMBL" id="AXE19156.1"/>
    </source>
</evidence>
<proteinExistence type="predicted"/>
<name>A0A344TKI5_9BACT</name>
<reference evidence="1 2" key="1">
    <citation type="submission" date="2018-07" db="EMBL/GenBank/DDBJ databases">
        <title>Genome sequencing of Runella.</title>
        <authorList>
            <person name="Baek M.-G."/>
            <person name="Yi H."/>
        </authorList>
    </citation>
    <scope>NUCLEOTIDE SEQUENCE [LARGE SCALE GENOMIC DNA]</scope>
    <source>
        <strain evidence="1 2">HYN0085</strain>
    </source>
</reference>
<dbReference type="EMBL" id="CP030850">
    <property type="protein sequence ID" value="AXE19156.1"/>
    <property type="molecule type" value="Genomic_DNA"/>
</dbReference>
<protein>
    <recommendedName>
        <fullName evidence="3">Transposase</fullName>
    </recommendedName>
</protein>
<organism evidence="1 2">
    <name type="scientific">Runella rosea</name>
    <dbReference type="NCBI Taxonomy" id="2259595"/>
    <lineage>
        <taxon>Bacteria</taxon>
        <taxon>Pseudomonadati</taxon>
        <taxon>Bacteroidota</taxon>
        <taxon>Cytophagia</taxon>
        <taxon>Cytophagales</taxon>
        <taxon>Spirosomataceae</taxon>
        <taxon>Runella</taxon>
    </lineage>
</organism>
<dbReference type="OrthoDB" id="840060at2"/>
<dbReference type="KEGG" id="run:DR864_16055"/>